<gene>
    <name evidence="7" type="ORF">GV827_20455</name>
</gene>
<dbReference type="Gene3D" id="1.10.600.10">
    <property type="entry name" value="Farnesyl Diphosphate Synthase"/>
    <property type="match status" value="1"/>
</dbReference>
<dbReference type="SUPFAM" id="SSF48576">
    <property type="entry name" value="Terpenoid synthases"/>
    <property type="match status" value="1"/>
</dbReference>
<dbReference type="Pfam" id="PF00348">
    <property type="entry name" value="polyprenyl_synt"/>
    <property type="match status" value="1"/>
</dbReference>
<accession>A0A6P0CHH2</accession>
<sequence length="326" mass="37091">MVRDVMADYLPKQEPRKYLYDPVADYPSRGGKMMRPSLCIATARAFGAEPERAVRAAAAIEMLHNSLLIHDDIEDESEERRGKPTLHAMHGIPIALNAGDMLAMLSIRPLLENVYDASPWLSIPIIQDMERMARESAEGQALELGWRRDPDQRPTRDDYLIMVLKKTCWLAAIYPCRLGAMLGKRSKITNDAFIRFGFFFGAAFQIQDDVLNLNGGLTYGKESCGDLWEAKWTLMLIDVAQSLTEAERPRFEAYLRNSRETRTEEDVAWVLDLMNRIGAIENAQMFARGLAGAALGEFSTLLSDLPDSRDKRFIRDLITWTFRRDH</sequence>
<keyword evidence="8" id="KW-1185">Reference proteome</keyword>
<protein>
    <submittedName>
        <fullName evidence="7">Polyprenyl synthetase family protein</fullName>
    </submittedName>
</protein>
<evidence type="ECO:0000256" key="2">
    <source>
        <dbReference type="ARBA" id="ARBA00006706"/>
    </source>
</evidence>
<dbReference type="PANTHER" id="PTHR12001">
    <property type="entry name" value="GERANYLGERANYL PYROPHOSPHATE SYNTHASE"/>
    <property type="match status" value="1"/>
</dbReference>
<organism evidence="7 8">
    <name type="scientific">Sulfitobacter sediminilitoris</name>
    <dbReference type="NCBI Taxonomy" id="2698830"/>
    <lineage>
        <taxon>Bacteria</taxon>
        <taxon>Pseudomonadati</taxon>
        <taxon>Pseudomonadota</taxon>
        <taxon>Alphaproteobacteria</taxon>
        <taxon>Rhodobacterales</taxon>
        <taxon>Roseobacteraceae</taxon>
        <taxon>Sulfitobacter</taxon>
    </lineage>
</organism>
<comment type="similarity">
    <text evidence="2 6">Belongs to the FPP/GGPP synthase family.</text>
</comment>
<dbReference type="AlphaFoldDB" id="A0A6P0CHH2"/>
<keyword evidence="3 6" id="KW-0808">Transferase</keyword>
<comment type="caution">
    <text evidence="7">The sequence shown here is derived from an EMBL/GenBank/DDBJ whole genome shotgun (WGS) entry which is preliminary data.</text>
</comment>
<dbReference type="PROSITE" id="PS00444">
    <property type="entry name" value="POLYPRENYL_SYNTHASE_2"/>
    <property type="match status" value="1"/>
</dbReference>
<evidence type="ECO:0000313" key="7">
    <source>
        <dbReference type="EMBL" id="NEK24748.1"/>
    </source>
</evidence>
<proteinExistence type="inferred from homology"/>
<dbReference type="SFLD" id="SFLDS00005">
    <property type="entry name" value="Isoprenoid_Synthase_Type_I"/>
    <property type="match status" value="1"/>
</dbReference>
<dbReference type="GO" id="GO:0004659">
    <property type="term" value="F:prenyltransferase activity"/>
    <property type="evidence" value="ECO:0007669"/>
    <property type="project" value="InterPro"/>
</dbReference>
<dbReference type="GO" id="GO:0008299">
    <property type="term" value="P:isoprenoid biosynthetic process"/>
    <property type="evidence" value="ECO:0007669"/>
    <property type="project" value="InterPro"/>
</dbReference>
<evidence type="ECO:0000256" key="4">
    <source>
        <dbReference type="ARBA" id="ARBA00022723"/>
    </source>
</evidence>
<evidence type="ECO:0000313" key="8">
    <source>
        <dbReference type="Proteomes" id="UP000468591"/>
    </source>
</evidence>
<evidence type="ECO:0000256" key="5">
    <source>
        <dbReference type="ARBA" id="ARBA00022842"/>
    </source>
</evidence>
<reference evidence="7 8" key="1">
    <citation type="submission" date="2020-01" db="EMBL/GenBank/DDBJ databases">
        <title>Sulfitobacter sediminilitoris sp. nov., isolated from a tidal flat.</title>
        <authorList>
            <person name="Park S."/>
            <person name="Yoon J.-H."/>
        </authorList>
    </citation>
    <scope>NUCLEOTIDE SEQUENCE [LARGE SCALE GENOMIC DNA]</scope>
    <source>
        <strain evidence="7 8">JBTF-M27</strain>
    </source>
</reference>
<name>A0A6P0CHH2_9RHOB</name>
<keyword evidence="4" id="KW-0479">Metal-binding</keyword>
<dbReference type="EMBL" id="JAABNT010000021">
    <property type="protein sequence ID" value="NEK24748.1"/>
    <property type="molecule type" value="Genomic_DNA"/>
</dbReference>
<dbReference type="CDD" id="cd00685">
    <property type="entry name" value="Trans_IPPS_HT"/>
    <property type="match status" value="1"/>
</dbReference>
<dbReference type="InterPro" id="IPR033749">
    <property type="entry name" value="Polyprenyl_synt_CS"/>
</dbReference>
<evidence type="ECO:0000256" key="3">
    <source>
        <dbReference type="ARBA" id="ARBA00022679"/>
    </source>
</evidence>
<dbReference type="InterPro" id="IPR000092">
    <property type="entry name" value="Polyprenyl_synt"/>
</dbReference>
<comment type="cofactor">
    <cofactor evidence="1">
        <name>Mg(2+)</name>
        <dbReference type="ChEBI" id="CHEBI:18420"/>
    </cofactor>
</comment>
<evidence type="ECO:0000256" key="1">
    <source>
        <dbReference type="ARBA" id="ARBA00001946"/>
    </source>
</evidence>
<dbReference type="PROSITE" id="PS00723">
    <property type="entry name" value="POLYPRENYL_SYNTHASE_1"/>
    <property type="match status" value="1"/>
</dbReference>
<dbReference type="GO" id="GO:0046872">
    <property type="term" value="F:metal ion binding"/>
    <property type="evidence" value="ECO:0007669"/>
    <property type="project" value="UniProtKB-KW"/>
</dbReference>
<dbReference type="PANTHER" id="PTHR12001:SF85">
    <property type="entry name" value="SHORT CHAIN ISOPRENYL DIPHOSPHATE SYNTHASE"/>
    <property type="match status" value="1"/>
</dbReference>
<dbReference type="Proteomes" id="UP000468591">
    <property type="component" value="Unassembled WGS sequence"/>
</dbReference>
<dbReference type="InterPro" id="IPR008949">
    <property type="entry name" value="Isoprenoid_synthase_dom_sf"/>
</dbReference>
<keyword evidence="5" id="KW-0460">Magnesium</keyword>
<evidence type="ECO:0000256" key="6">
    <source>
        <dbReference type="RuleBase" id="RU004466"/>
    </source>
</evidence>